<dbReference type="SMART" id="SM00306">
    <property type="entry name" value="HintN"/>
    <property type="match status" value="1"/>
</dbReference>
<keyword evidence="3" id="KW-0812">Transmembrane</keyword>
<dbReference type="CDD" id="cd00081">
    <property type="entry name" value="Hint"/>
    <property type="match status" value="1"/>
</dbReference>
<evidence type="ECO:0000256" key="3">
    <source>
        <dbReference type="SAM" id="Phobius"/>
    </source>
</evidence>
<evidence type="ECO:0000259" key="4">
    <source>
        <dbReference type="SMART" id="SM00306"/>
    </source>
</evidence>
<dbReference type="Gene3D" id="2.170.16.10">
    <property type="entry name" value="Hedgehog/Intein (Hint) domain"/>
    <property type="match status" value="1"/>
</dbReference>
<dbReference type="GO" id="GO:0016539">
    <property type="term" value="P:intein-mediated protein splicing"/>
    <property type="evidence" value="ECO:0007669"/>
    <property type="project" value="InterPro"/>
</dbReference>
<organism evidence="5 6">
    <name type="scientific">Actinomadura rayongensis</name>
    <dbReference type="NCBI Taxonomy" id="1429076"/>
    <lineage>
        <taxon>Bacteria</taxon>
        <taxon>Bacillati</taxon>
        <taxon>Actinomycetota</taxon>
        <taxon>Actinomycetes</taxon>
        <taxon>Streptosporangiales</taxon>
        <taxon>Thermomonosporaceae</taxon>
        <taxon>Actinomadura</taxon>
    </lineage>
</organism>
<gene>
    <name evidence="5" type="ORF">GQ466_02800</name>
</gene>
<evidence type="ECO:0000256" key="2">
    <source>
        <dbReference type="SAM" id="MobiDB-lite"/>
    </source>
</evidence>
<keyword evidence="1" id="KW-0175">Coiled coil</keyword>
<accession>A0A6I4W448</accession>
<dbReference type="Pfam" id="PF07591">
    <property type="entry name" value="PT-HINT"/>
    <property type="match status" value="1"/>
</dbReference>
<dbReference type="InterPro" id="IPR036844">
    <property type="entry name" value="Hint_dom_sf"/>
</dbReference>
<evidence type="ECO:0000313" key="5">
    <source>
        <dbReference type="EMBL" id="MXQ62956.1"/>
    </source>
</evidence>
<feature type="domain" description="Hint" evidence="4">
    <location>
        <begin position="224"/>
        <end position="335"/>
    </location>
</feature>
<evidence type="ECO:0000313" key="6">
    <source>
        <dbReference type="Proteomes" id="UP000431901"/>
    </source>
</evidence>
<dbReference type="EMBL" id="WUTW01000001">
    <property type="protein sequence ID" value="MXQ62956.1"/>
    <property type="molecule type" value="Genomic_DNA"/>
</dbReference>
<feature type="compositionally biased region" description="Polar residues" evidence="2">
    <location>
        <begin position="80"/>
        <end position="91"/>
    </location>
</feature>
<protein>
    <recommendedName>
        <fullName evidence="4">Hint domain-containing protein</fullName>
    </recommendedName>
</protein>
<dbReference type="InterPro" id="IPR030934">
    <property type="entry name" value="Intein_C"/>
</dbReference>
<feature type="transmembrane region" description="Helical" evidence="3">
    <location>
        <begin position="12"/>
        <end position="36"/>
    </location>
</feature>
<dbReference type="PROSITE" id="PS50818">
    <property type="entry name" value="INTEIN_C_TER"/>
    <property type="match status" value="1"/>
</dbReference>
<feature type="region of interest" description="Disordered" evidence="2">
    <location>
        <begin position="58"/>
        <end position="91"/>
    </location>
</feature>
<keyword evidence="6" id="KW-1185">Reference proteome</keyword>
<dbReference type="PROSITE" id="PS50817">
    <property type="entry name" value="INTEIN_N_TER"/>
    <property type="match status" value="1"/>
</dbReference>
<keyword evidence="3" id="KW-1133">Transmembrane helix</keyword>
<evidence type="ECO:0000256" key="1">
    <source>
        <dbReference type="SAM" id="Coils"/>
    </source>
</evidence>
<dbReference type="InterPro" id="IPR003587">
    <property type="entry name" value="Hint_dom_N"/>
</dbReference>
<dbReference type="RefSeq" id="WP_161101174.1">
    <property type="nucleotide sequence ID" value="NZ_JBHLYI010000002.1"/>
</dbReference>
<keyword evidence="3" id="KW-0472">Membrane</keyword>
<proteinExistence type="predicted"/>
<reference evidence="5 6" key="1">
    <citation type="submission" date="2019-12" db="EMBL/GenBank/DDBJ databases">
        <title>Nocardia macrotermitis sp. nov. and Nocardia aurantia sp. nov., isolated from the gut of the fungus growing-termite Macrotermes natalensis.</title>
        <authorList>
            <person name="Christine B."/>
            <person name="Rene B."/>
        </authorList>
    </citation>
    <scope>NUCLEOTIDE SEQUENCE [LARGE SCALE GENOMIC DNA]</scope>
    <source>
        <strain evidence="5 6">DSM 102126</strain>
    </source>
</reference>
<dbReference type="OrthoDB" id="582519at2"/>
<dbReference type="Pfam" id="PF18451">
    <property type="entry name" value="CdiA_C"/>
    <property type="match status" value="1"/>
</dbReference>
<sequence length="501" mass="52304">MRRFGGKGDRGASALEYAAALVLVGALVAAVTIIAIPDRAQTATRAALCQIFTGKNCDGDKPPPSAGPPSPGGSPGTDPNTNAVPGSPEQTAYNNAKQRADLANKNNDDLGAKVKEVGDELLKFLSELVGIDDALKCIHGDIKACLWTLVGVVPWGKAFKILKKIPAAVKLGKRLKELWNAVAAARKEKAAADAALKEAERALAKKKAAQEAAKKAAEACLRKPNSFTAGTGVLMADGRRKPIEDVRVGDRVLAADVRTGATEPRAVTALIRHRGPERLVSLTVDENGLPGGRTATLTVTARHPFWVSHPYWSPEKGTWTDAGGLAAGDLLTTVRGPSPRVLSVRTSRRAVAAYNFTVEGLHTYHVMAGSTPVLVHNCTVDVPGPGFLTITAANPSPSEIKAAAFMAGLGKRVELRDPVGTRAGGLTSDLLVDGVPWDVYTPTTGNVNRIISAVASKGSQVQGGGVIIDLSRTSVTPEQLANIEARIAGTGARIGSIKVIP</sequence>
<dbReference type="InterPro" id="IPR040559">
    <property type="entry name" value="CdiA_C"/>
</dbReference>
<dbReference type="NCBIfam" id="TIGR01443">
    <property type="entry name" value="intein_Cterm"/>
    <property type="match status" value="1"/>
</dbReference>
<name>A0A6I4W448_9ACTN</name>
<dbReference type="AlphaFoldDB" id="A0A6I4W448"/>
<feature type="compositionally biased region" description="Pro residues" evidence="2">
    <location>
        <begin position="62"/>
        <end position="72"/>
    </location>
</feature>
<dbReference type="Proteomes" id="UP000431901">
    <property type="component" value="Unassembled WGS sequence"/>
</dbReference>
<dbReference type="CDD" id="cd20727">
    <property type="entry name" value="CDI_toxin_Bp_tRNase-like"/>
    <property type="match status" value="1"/>
</dbReference>
<dbReference type="Gene3D" id="3.40.1350.120">
    <property type="match status" value="1"/>
</dbReference>
<dbReference type="InterPro" id="IPR006141">
    <property type="entry name" value="Intein_N"/>
</dbReference>
<comment type="caution">
    <text evidence="5">The sequence shown here is derived from an EMBL/GenBank/DDBJ whole genome shotgun (WGS) entry which is preliminary data.</text>
</comment>
<dbReference type="SUPFAM" id="SSF51294">
    <property type="entry name" value="Hedgehog/intein (Hint) domain"/>
    <property type="match status" value="1"/>
</dbReference>
<feature type="coiled-coil region" evidence="1">
    <location>
        <begin position="182"/>
        <end position="219"/>
    </location>
</feature>